<dbReference type="HOGENOM" id="CLU_1973504_0_0_1"/>
<evidence type="ECO:0000256" key="8">
    <source>
        <dbReference type="SAM" id="Phobius"/>
    </source>
</evidence>
<organism evidence="10 11">
    <name type="scientific">Amborella trichopoda</name>
    <dbReference type="NCBI Taxonomy" id="13333"/>
    <lineage>
        <taxon>Eukaryota</taxon>
        <taxon>Viridiplantae</taxon>
        <taxon>Streptophyta</taxon>
        <taxon>Embryophyta</taxon>
        <taxon>Tracheophyta</taxon>
        <taxon>Spermatophyta</taxon>
        <taxon>Magnoliopsida</taxon>
        <taxon>Amborellales</taxon>
        <taxon>Amborellaceae</taxon>
        <taxon>Amborella</taxon>
    </lineage>
</organism>
<keyword evidence="3" id="KW-0808">Transferase</keyword>
<evidence type="ECO:0000256" key="5">
    <source>
        <dbReference type="ARBA" id="ARBA00022741"/>
    </source>
</evidence>
<sequence>MQGERVLKDFDIKAEAKGAYRAIVKTFDANVTNNVLEIHFFWAGKGTCCIPFQGTYGPLVSAMRIYQQGSTSASFSSRNDKRRRGVLLGLVLGGAGGLLIASSIVYLWRKKDENRHFKVHTDSPRKV</sequence>
<keyword evidence="5" id="KW-0547">Nucleotide-binding</keyword>
<dbReference type="Pfam" id="PF11721">
    <property type="entry name" value="Malectin"/>
    <property type="match status" value="1"/>
</dbReference>
<keyword evidence="8" id="KW-1133">Transmembrane helix</keyword>
<evidence type="ECO:0000256" key="6">
    <source>
        <dbReference type="ARBA" id="ARBA00022840"/>
    </source>
</evidence>
<dbReference type="EC" id="2.7.11.1" evidence="1"/>
<dbReference type="STRING" id="13333.U5D8D8"/>
<evidence type="ECO:0000256" key="4">
    <source>
        <dbReference type="ARBA" id="ARBA00022729"/>
    </source>
</evidence>
<evidence type="ECO:0000256" key="1">
    <source>
        <dbReference type="ARBA" id="ARBA00012513"/>
    </source>
</evidence>
<feature type="transmembrane region" description="Helical" evidence="8">
    <location>
        <begin position="86"/>
        <end position="108"/>
    </location>
</feature>
<dbReference type="PANTHER" id="PTHR48006:SF98">
    <property type="entry name" value="MALECTIN DOMAIN-CONTAINING PROTEIN"/>
    <property type="match status" value="1"/>
</dbReference>
<protein>
    <recommendedName>
        <fullName evidence="1">non-specific serine/threonine protein kinase</fullName>
        <ecNumber evidence="1">2.7.11.1</ecNumber>
    </recommendedName>
</protein>
<dbReference type="EMBL" id="KI392418">
    <property type="protein sequence ID" value="ERN16633.1"/>
    <property type="molecule type" value="Genomic_DNA"/>
</dbReference>
<dbReference type="Proteomes" id="UP000017836">
    <property type="component" value="Unassembled WGS sequence"/>
</dbReference>
<dbReference type="GO" id="GO:0004674">
    <property type="term" value="F:protein serine/threonine kinase activity"/>
    <property type="evidence" value="ECO:0007669"/>
    <property type="project" value="UniProtKB-EC"/>
</dbReference>
<evidence type="ECO:0000313" key="11">
    <source>
        <dbReference type="Proteomes" id="UP000017836"/>
    </source>
</evidence>
<dbReference type="Gene3D" id="2.60.120.430">
    <property type="entry name" value="Galactose-binding lectin"/>
    <property type="match status" value="1"/>
</dbReference>
<keyword evidence="7" id="KW-0325">Glycoprotein</keyword>
<dbReference type="Gramene" id="ERN16633">
    <property type="protein sequence ID" value="ERN16633"/>
    <property type="gene ID" value="AMTR_s00051p00087910"/>
</dbReference>
<reference evidence="11" key="1">
    <citation type="journal article" date="2013" name="Science">
        <title>The Amborella genome and the evolution of flowering plants.</title>
        <authorList>
            <consortium name="Amborella Genome Project"/>
        </authorList>
    </citation>
    <scope>NUCLEOTIDE SEQUENCE [LARGE SCALE GENOMIC DNA]</scope>
</reference>
<evidence type="ECO:0000256" key="7">
    <source>
        <dbReference type="ARBA" id="ARBA00023180"/>
    </source>
</evidence>
<dbReference type="GO" id="GO:0005524">
    <property type="term" value="F:ATP binding"/>
    <property type="evidence" value="ECO:0007669"/>
    <property type="project" value="UniProtKB-KW"/>
</dbReference>
<accession>U5D8D8</accession>
<evidence type="ECO:0000256" key="2">
    <source>
        <dbReference type="ARBA" id="ARBA00022553"/>
    </source>
</evidence>
<feature type="domain" description="Malectin" evidence="9">
    <location>
        <begin position="2"/>
        <end position="63"/>
    </location>
</feature>
<dbReference type="eggNOG" id="ENOG502RJZE">
    <property type="taxonomic scope" value="Eukaryota"/>
</dbReference>
<dbReference type="InterPro" id="IPR051824">
    <property type="entry name" value="LRR_Rcpt-Like_S/T_Kinase"/>
</dbReference>
<keyword evidence="4" id="KW-0732">Signal</keyword>
<proteinExistence type="predicted"/>
<evidence type="ECO:0000313" key="10">
    <source>
        <dbReference type="EMBL" id="ERN16633.1"/>
    </source>
</evidence>
<dbReference type="OMA" id="THTAMEI"/>
<gene>
    <name evidence="10" type="ORF">AMTR_s00051p00087910</name>
</gene>
<keyword evidence="8" id="KW-0812">Transmembrane</keyword>
<dbReference type="PANTHER" id="PTHR48006">
    <property type="entry name" value="LEUCINE-RICH REPEAT-CONTAINING PROTEIN DDB_G0281931-RELATED"/>
    <property type="match status" value="1"/>
</dbReference>
<evidence type="ECO:0000259" key="9">
    <source>
        <dbReference type="Pfam" id="PF11721"/>
    </source>
</evidence>
<keyword evidence="8" id="KW-0472">Membrane</keyword>
<dbReference type="AlphaFoldDB" id="U5D8D8"/>
<name>U5D8D8_AMBTC</name>
<dbReference type="InterPro" id="IPR021720">
    <property type="entry name" value="Malectin_dom"/>
</dbReference>
<keyword evidence="11" id="KW-1185">Reference proteome</keyword>
<evidence type="ECO:0000256" key="3">
    <source>
        <dbReference type="ARBA" id="ARBA00022679"/>
    </source>
</evidence>
<keyword evidence="6" id="KW-0067">ATP-binding</keyword>
<keyword evidence="2" id="KW-0597">Phosphoprotein</keyword>